<dbReference type="AlphaFoldDB" id="A0A3N4RSA1"/>
<dbReference type="Proteomes" id="UP000266906">
    <property type="component" value="Unassembled WGS sequence"/>
</dbReference>
<sequence>MDLRTLPRPRAVGGGGRPESAEAVLVRHYRRLVGMAYLTLPADRGRHARVVAAHAVVQRALPVAGGKVAGQQGYDAVRARVLRGALRRRRWPGAVFPRVWGVRLFTPPDDADAELDARLAGLPAAARAGFAVQALDGLGRAEAAEALAWAGVEEPAEAARAGAELLGSLDGAGWPELPPGYDACTVHLRPGDLLRRRRRAFTAAAVAVALTAAVLPVLASPHPGTGRSDGQPSAARVVPPERRADGLWRASARLGLGVWPARGGLRDDAALVGRAVAAWQQAGPGTAAEPGSVPGPPVAVPQLLYAGRLDGASVVLLTDGRTLARYGDDPAAGGGPVLALAAAGESDVTAGAAVVLRRDGRGARYLLAPWVAAAATRRLDRPEEAERPLAFADGVTDPVPGTAAPGCPGPVLQLRSDPVVAEQHAFLLADLGGLAPAHLTYTPPPDAAAPARPPREAVGAQALRRWAAGACAVPEAGPGVRQLNLWEFADQKLPQNAGELAWACLRADRWDGSGSAAAAVLPPDGGRAERLARADGRACSRYEQDTVAQYRWRAPNGTPYLLVAASRRVARLTVTAPARRVDQAVPPTRTLALDNPGGGPSTVEAVTASGTRLRPIG</sequence>
<name>A0A3N4RSA1_9ACTN</name>
<reference evidence="1 2" key="1">
    <citation type="submission" date="2018-11" db="EMBL/GenBank/DDBJ databases">
        <title>Sequencing the genomes of 1000 actinobacteria strains.</title>
        <authorList>
            <person name="Klenk H.-P."/>
        </authorList>
    </citation>
    <scope>NUCLEOTIDE SEQUENCE [LARGE SCALE GENOMIC DNA]</scope>
    <source>
        <strain evidence="1 2">DSM 44781</strain>
    </source>
</reference>
<comment type="caution">
    <text evidence="1">The sequence shown here is derived from an EMBL/GenBank/DDBJ whole genome shotgun (WGS) entry which is preliminary data.</text>
</comment>
<dbReference type="EMBL" id="RKQG01000001">
    <property type="protein sequence ID" value="RPE36292.1"/>
    <property type="molecule type" value="Genomic_DNA"/>
</dbReference>
<proteinExistence type="predicted"/>
<keyword evidence="2" id="KW-1185">Reference proteome</keyword>
<protein>
    <recommendedName>
        <fullName evidence="3">DNA-directed RNA polymerase specialized sigma24 family protein</fullName>
    </recommendedName>
</protein>
<dbReference type="RefSeq" id="WP_123819370.1">
    <property type="nucleotide sequence ID" value="NZ_RKQG01000001.1"/>
</dbReference>
<gene>
    <name evidence="1" type="ORF">EDD38_4662</name>
</gene>
<accession>A0A3N4RSA1</accession>
<evidence type="ECO:0000313" key="1">
    <source>
        <dbReference type="EMBL" id="RPE36292.1"/>
    </source>
</evidence>
<evidence type="ECO:0000313" key="2">
    <source>
        <dbReference type="Proteomes" id="UP000266906"/>
    </source>
</evidence>
<evidence type="ECO:0008006" key="3">
    <source>
        <dbReference type="Google" id="ProtNLM"/>
    </source>
</evidence>
<organism evidence="1 2">
    <name type="scientific">Kitasatospora cineracea</name>
    <dbReference type="NCBI Taxonomy" id="88074"/>
    <lineage>
        <taxon>Bacteria</taxon>
        <taxon>Bacillati</taxon>
        <taxon>Actinomycetota</taxon>
        <taxon>Actinomycetes</taxon>
        <taxon>Kitasatosporales</taxon>
        <taxon>Streptomycetaceae</taxon>
        <taxon>Kitasatospora</taxon>
    </lineage>
</organism>